<keyword evidence="5 6" id="KW-0472">Membrane</keyword>
<dbReference type="Proteomes" id="UP000229498">
    <property type="component" value="Unassembled WGS sequence"/>
</dbReference>
<feature type="transmembrane region" description="Helical" evidence="6">
    <location>
        <begin position="130"/>
        <end position="152"/>
    </location>
</feature>
<gene>
    <name evidence="7" type="ORF">CVT23_02535</name>
</gene>
<dbReference type="EMBL" id="PHIG01000007">
    <property type="protein sequence ID" value="PJK31267.1"/>
    <property type="molecule type" value="Genomic_DNA"/>
</dbReference>
<dbReference type="PANTHER" id="PTHR47089:SF1">
    <property type="entry name" value="GUANOSINE ABC TRANSPORTER PERMEASE PROTEIN NUPP"/>
    <property type="match status" value="1"/>
</dbReference>
<sequence length="345" mass="36500">MTPVLAVLLTVAAGMALFAIMGVDPVRAVGIIFLSPFSDAYSLSELIVKATPLILIGVGLSLGFRAGVWNIGAEGQFVIGALTGGAVALAFYDISGVWLLPLMSLAAVAGGMAWAAVPAFLRTRFGTNEILVSLMLTYVAILLLSAMVTGPLRDPDGFNFPESRIFHDSALMPQLFEQGRANAGFLVALAAAATGWILLGRHVVGFQIRLMGQSPRAARFAGFREKRIIWFCLMVSGGLAGLAGMFEAAGPVEQLVPALPAGYGFTAIIVAFLGRLNPIGIVLAGFVIAVTYIGGEAAQIQMQLPAAVTRVFQGMLLFFLLGMDLLAGFRFRLRLPRRANVVETP</sequence>
<dbReference type="CDD" id="cd06580">
    <property type="entry name" value="TM_PBP1_transp_TpRbsC_like"/>
    <property type="match status" value="1"/>
</dbReference>
<feature type="transmembrane region" description="Helical" evidence="6">
    <location>
        <begin position="228"/>
        <end position="249"/>
    </location>
</feature>
<feature type="transmembrane region" description="Helical" evidence="6">
    <location>
        <begin position="255"/>
        <end position="274"/>
    </location>
</feature>
<keyword evidence="3 6" id="KW-0812">Transmembrane</keyword>
<feature type="transmembrane region" description="Helical" evidence="6">
    <location>
        <begin position="312"/>
        <end position="329"/>
    </location>
</feature>
<reference evidence="7 8" key="1">
    <citation type="submission" date="2017-11" db="EMBL/GenBank/DDBJ databases">
        <title>Draft genome sequence of Rhizobiales bacterium SY3-13.</title>
        <authorList>
            <person name="Sun C."/>
        </authorList>
    </citation>
    <scope>NUCLEOTIDE SEQUENCE [LARGE SCALE GENOMIC DNA]</scope>
    <source>
        <strain evidence="7 8">SY3-13</strain>
    </source>
</reference>
<dbReference type="OrthoDB" id="9809785at2"/>
<feature type="transmembrane region" description="Helical" evidence="6">
    <location>
        <begin position="75"/>
        <end position="92"/>
    </location>
</feature>
<comment type="subcellular location">
    <subcellularLocation>
        <location evidence="1">Cell membrane</location>
        <topology evidence="1">Multi-pass membrane protein</topology>
    </subcellularLocation>
</comment>
<dbReference type="Pfam" id="PF02653">
    <property type="entry name" value="BPD_transp_2"/>
    <property type="match status" value="1"/>
</dbReference>
<feature type="transmembrane region" description="Helical" evidence="6">
    <location>
        <begin position="47"/>
        <end position="68"/>
    </location>
</feature>
<accession>A0A2M9G6D0</accession>
<evidence type="ECO:0000256" key="1">
    <source>
        <dbReference type="ARBA" id="ARBA00004651"/>
    </source>
</evidence>
<evidence type="ECO:0000256" key="3">
    <source>
        <dbReference type="ARBA" id="ARBA00022692"/>
    </source>
</evidence>
<evidence type="ECO:0000256" key="6">
    <source>
        <dbReference type="SAM" id="Phobius"/>
    </source>
</evidence>
<evidence type="ECO:0000313" key="8">
    <source>
        <dbReference type="Proteomes" id="UP000229498"/>
    </source>
</evidence>
<evidence type="ECO:0000256" key="2">
    <source>
        <dbReference type="ARBA" id="ARBA00022475"/>
    </source>
</evidence>
<evidence type="ECO:0000256" key="5">
    <source>
        <dbReference type="ARBA" id="ARBA00023136"/>
    </source>
</evidence>
<feature type="transmembrane region" description="Helical" evidence="6">
    <location>
        <begin position="281"/>
        <end position="300"/>
    </location>
</feature>
<proteinExistence type="predicted"/>
<evidence type="ECO:0000313" key="7">
    <source>
        <dbReference type="EMBL" id="PJK31267.1"/>
    </source>
</evidence>
<organism evidence="7 8">
    <name type="scientific">Minwuia thermotolerans</name>
    <dbReference type="NCBI Taxonomy" id="2056226"/>
    <lineage>
        <taxon>Bacteria</taxon>
        <taxon>Pseudomonadati</taxon>
        <taxon>Pseudomonadota</taxon>
        <taxon>Alphaproteobacteria</taxon>
        <taxon>Minwuiales</taxon>
        <taxon>Minwuiaceae</taxon>
        <taxon>Minwuia</taxon>
    </lineage>
</organism>
<protein>
    <submittedName>
        <fullName evidence="7">Sugar ABC transporter permease</fullName>
    </submittedName>
</protein>
<dbReference type="PANTHER" id="PTHR47089">
    <property type="entry name" value="ABC TRANSPORTER, PERMEASE PROTEIN"/>
    <property type="match status" value="1"/>
</dbReference>
<dbReference type="AlphaFoldDB" id="A0A2M9G6D0"/>
<keyword evidence="8" id="KW-1185">Reference proteome</keyword>
<evidence type="ECO:0000256" key="4">
    <source>
        <dbReference type="ARBA" id="ARBA00022989"/>
    </source>
</evidence>
<name>A0A2M9G6D0_9PROT</name>
<comment type="caution">
    <text evidence="7">The sequence shown here is derived from an EMBL/GenBank/DDBJ whole genome shotgun (WGS) entry which is preliminary data.</text>
</comment>
<keyword evidence="2" id="KW-1003">Cell membrane</keyword>
<dbReference type="GO" id="GO:0022857">
    <property type="term" value="F:transmembrane transporter activity"/>
    <property type="evidence" value="ECO:0007669"/>
    <property type="project" value="InterPro"/>
</dbReference>
<feature type="transmembrane region" description="Helical" evidence="6">
    <location>
        <begin position="183"/>
        <end position="208"/>
    </location>
</feature>
<feature type="transmembrane region" description="Helical" evidence="6">
    <location>
        <begin position="98"/>
        <end position="121"/>
    </location>
</feature>
<dbReference type="GO" id="GO:0005886">
    <property type="term" value="C:plasma membrane"/>
    <property type="evidence" value="ECO:0007669"/>
    <property type="project" value="UniProtKB-SubCell"/>
</dbReference>
<keyword evidence="4 6" id="KW-1133">Transmembrane helix</keyword>
<dbReference type="InterPro" id="IPR001851">
    <property type="entry name" value="ABC_transp_permease"/>
</dbReference>